<reference evidence="15 16" key="1">
    <citation type="journal article" date="2020" name="New Microbes New Infect">
        <title>Sellimonas caecigallum sp. nov., description and genome sequence of a new member of the Sellimonas genus isolated from the cecum of feral chicken.</title>
        <authorList>
            <person name="Wongkuna S."/>
            <person name="Ghimire S."/>
            <person name="Antony L."/>
            <person name="Chankhamhaengdecha S."/>
            <person name="Janvilisri T."/>
            <person name="Scaria J."/>
        </authorList>
    </citation>
    <scope>NUCLEOTIDE SEQUENCE [LARGE SCALE GENOMIC DNA]</scope>
    <source>
        <strain evidence="15 16">SW451</strain>
    </source>
</reference>
<dbReference type="InterPro" id="IPR051046">
    <property type="entry name" value="MurCDEF_CellWall_CoF430Synth"/>
</dbReference>
<dbReference type="GO" id="GO:0016874">
    <property type="term" value="F:ligase activity"/>
    <property type="evidence" value="ECO:0007669"/>
    <property type="project" value="UniProtKB-KW"/>
</dbReference>
<evidence type="ECO:0000256" key="11">
    <source>
        <dbReference type="RuleBase" id="RU004136"/>
    </source>
</evidence>
<evidence type="ECO:0000256" key="7">
    <source>
        <dbReference type="ARBA" id="ARBA00022984"/>
    </source>
</evidence>
<dbReference type="PANTHER" id="PTHR43024:SF1">
    <property type="entry name" value="UDP-N-ACETYLMURAMOYL-TRIPEPTIDE--D-ALANYL-D-ALANINE LIGASE"/>
    <property type="match status" value="1"/>
</dbReference>
<dbReference type="HAMAP" id="MF_02019">
    <property type="entry name" value="MurF"/>
    <property type="match status" value="1"/>
</dbReference>
<keyword evidence="9 10" id="KW-0961">Cell wall biogenesis/degradation</keyword>
<dbReference type="InterPro" id="IPR013221">
    <property type="entry name" value="Mur_ligase_cen"/>
</dbReference>
<comment type="caution">
    <text evidence="15">The sequence shown here is derived from an EMBL/GenBank/DDBJ whole genome shotgun (WGS) entry which is preliminary data.</text>
</comment>
<feature type="binding site" evidence="10">
    <location>
        <begin position="112"/>
        <end position="118"/>
    </location>
    <ligand>
        <name>ATP</name>
        <dbReference type="ChEBI" id="CHEBI:30616"/>
    </ligand>
</feature>
<comment type="pathway">
    <text evidence="10 11">Cell wall biogenesis; peptidoglycan biosynthesis.</text>
</comment>
<proteinExistence type="inferred from homology"/>
<evidence type="ECO:0000259" key="13">
    <source>
        <dbReference type="Pfam" id="PF02875"/>
    </source>
</evidence>
<keyword evidence="2 10" id="KW-0436">Ligase</keyword>
<dbReference type="PANTHER" id="PTHR43024">
    <property type="entry name" value="UDP-N-ACETYLMURAMOYL-TRIPEPTIDE--D-ALANYL-D-ALANINE LIGASE"/>
    <property type="match status" value="1"/>
</dbReference>
<dbReference type="Pfam" id="PF01225">
    <property type="entry name" value="Mur_ligase"/>
    <property type="match status" value="1"/>
</dbReference>
<feature type="domain" description="Mur ligase central" evidence="14">
    <location>
        <begin position="110"/>
        <end position="302"/>
    </location>
</feature>
<feature type="domain" description="Mur ligase C-terminal" evidence="13">
    <location>
        <begin position="325"/>
        <end position="447"/>
    </location>
</feature>
<evidence type="ECO:0000256" key="1">
    <source>
        <dbReference type="ARBA" id="ARBA00022490"/>
    </source>
</evidence>
<gene>
    <name evidence="10" type="primary">murF</name>
    <name evidence="15" type="ORF">FLB61_04110</name>
</gene>
<dbReference type="Gene3D" id="3.40.1390.10">
    <property type="entry name" value="MurE/MurF, N-terminal domain"/>
    <property type="match status" value="1"/>
</dbReference>
<dbReference type="SUPFAM" id="SSF53623">
    <property type="entry name" value="MurD-like peptide ligases, catalytic domain"/>
    <property type="match status" value="1"/>
</dbReference>
<dbReference type="Pfam" id="PF02875">
    <property type="entry name" value="Mur_ligase_C"/>
    <property type="match status" value="1"/>
</dbReference>
<evidence type="ECO:0000256" key="6">
    <source>
        <dbReference type="ARBA" id="ARBA00022960"/>
    </source>
</evidence>
<organism evidence="15 16">
    <name type="scientific">Sellimonas caecigallum</name>
    <dbReference type="NCBI Taxonomy" id="2592333"/>
    <lineage>
        <taxon>Bacteria</taxon>
        <taxon>Bacillati</taxon>
        <taxon>Bacillota</taxon>
        <taxon>Clostridia</taxon>
        <taxon>Lachnospirales</taxon>
        <taxon>Lachnospiraceae</taxon>
        <taxon>Sellimonas</taxon>
    </lineage>
</organism>
<keyword evidence="6 10" id="KW-0133">Cell shape</keyword>
<dbReference type="EC" id="6.3.2.10" evidence="10 11"/>
<dbReference type="InterPro" id="IPR005863">
    <property type="entry name" value="UDP-N-AcMur_synth"/>
</dbReference>
<dbReference type="SUPFAM" id="SSF53244">
    <property type="entry name" value="MurD-like peptide ligases, peptide-binding domain"/>
    <property type="match status" value="1"/>
</dbReference>
<evidence type="ECO:0000256" key="9">
    <source>
        <dbReference type="ARBA" id="ARBA00023316"/>
    </source>
</evidence>
<feature type="domain" description="Mur ligase N-terminal catalytic" evidence="12">
    <location>
        <begin position="28"/>
        <end position="99"/>
    </location>
</feature>
<evidence type="ECO:0000256" key="4">
    <source>
        <dbReference type="ARBA" id="ARBA00022741"/>
    </source>
</evidence>
<keyword evidence="3 10" id="KW-0132">Cell division</keyword>
<evidence type="ECO:0000259" key="14">
    <source>
        <dbReference type="Pfam" id="PF08245"/>
    </source>
</evidence>
<comment type="function">
    <text evidence="10 11">Involved in cell wall formation. Catalyzes the final step in the synthesis of UDP-N-acetylmuramoyl-pentapeptide, the precursor of murein.</text>
</comment>
<keyword evidence="7 10" id="KW-0573">Peptidoglycan synthesis</keyword>
<sequence>MKGLSLETIASACGGTYVGDPSLLGREILGVAIDSRKIQTDFLFIPIKGARVDGHDFIGQVMESGALCTLSEHPLSDVSYPYIQVSSTTQALKDIAKYYRTHLDIKVIGITGSVGKTSTKEMIASVLSQKYHVLKTEGNYNNEIGLPLTIFRLTEEHEIAVLEMGIDHFGEMHRLADIAQPDICVITNIGYAHLENLGSREGILKAKTEIFDHLGPDSCVILNGDDDMLRTISDIQGNRPIFFGIDTAAPVFASHIEDRGLLGTLCRIQLPQTSDAPEISVTADITIPGKHMVYNAMAGACIGHLLGLSKQEIEDGIHALTPVSGRNHLIQTGYLSVIDDCYNANPASMKASLDVLSSAPGRTVAIMGDMLELGKDEKALHYEIGEYAARKGIDLIICIGELASEICRGASNTGFGTKALHFDSKEAFLENMPSLLQKGDTVLVKASNSMKFPEIVNALREFYA</sequence>
<dbReference type="SUPFAM" id="SSF63418">
    <property type="entry name" value="MurE/MurF N-terminal domain"/>
    <property type="match status" value="1"/>
</dbReference>
<keyword evidence="5 10" id="KW-0067">ATP-binding</keyword>
<comment type="subcellular location">
    <subcellularLocation>
        <location evidence="10 11">Cytoplasm</location>
    </subcellularLocation>
</comment>
<evidence type="ECO:0000313" key="15">
    <source>
        <dbReference type="EMBL" id="MBY0758283.1"/>
    </source>
</evidence>
<dbReference type="Proteomes" id="UP000779049">
    <property type="component" value="Unassembled WGS sequence"/>
</dbReference>
<evidence type="ECO:0000256" key="8">
    <source>
        <dbReference type="ARBA" id="ARBA00023306"/>
    </source>
</evidence>
<evidence type="ECO:0000259" key="12">
    <source>
        <dbReference type="Pfam" id="PF01225"/>
    </source>
</evidence>
<evidence type="ECO:0000256" key="3">
    <source>
        <dbReference type="ARBA" id="ARBA00022618"/>
    </source>
</evidence>
<dbReference type="InterPro" id="IPR000713">
    <property type="entry name" value="Mur_ligase_N"/>
</dbReference>
<evidence type="ECO:0000256" key="2">
    <source>
        <dbReference type="ARBA" id="ARBA00022598"/>
    </source>
</evidence>
<keyword evidence="16" id="KW-1185">Reference proteome</keyword>
<evidence type="ECO:0000256" key="5">
    <source>
        <dbReference type="ARBA" id="ARBA00022840"/>
    </source>
</evidence>
<dbReference type="Gene3D" id="3.40.1190.10">
    <property type="entry name" value="Mur-like, catalytic domain"/>
    <property type="match status" value="1"/>
</dbReference>
<dbReference type="InterPro" id="IPR036615">
    <property type="entry name" value="Mur_ligase_C_dom_sf"/>
</dbReference>
<dbReference type="InterPro" id="IPR035911">
    <property type="entry name" value="MurE/MurF_N"/>
</dbReference>
<dbReference type="InterPro" id="IPR004101">
    <property type="entry name" value="Mur_ligase_C"/>
</dbReference>
<keyword evidence="8 10" id="KW-0131">Cell cycle</keyword>
<accession>A0ABS7L5S4</accession>
<name>A0ABS7L5S4_9FIRM</name>
<keyword evidence="1 10" id="KW-0963">Cytoplasm</keyword>
<evidence type="ECO:0000256" key="10">
    <source>
        <dbReference type="HAMAP-Rule" id="MF_02019"/>
    </source>
</evidence>
<dbReference type="EMBL" id="VIRV01000003">
    <property type="protein sequence ID" value="MBY0758283.1"/>
    <property type="molecule type" value="Genomic_DNA"/>
</dbReference>
<comment type="catalytic activity">
    <reaction evidence="10 11">
        <text>D-alanyl-D-alanine + UDP-N-acetyl-alpha-D-muramoyl-L-alanyl-gamma-D-glutamyl-meso-2,6-diaminopimelate + ATP = UDP-N-acetyl-alpha-D-muramoyl-L-alanyl-gamma-D-glutamyl-meso-2,6-diaminopimeloyl-D-alanyl-D-alanine + ADP + phosphate + H(+)</text>
        <dbReference type="Rhea" id="RHEA:28374"/>
        <dbReference type="ChEBI" id="CHEBI:15378"/>
        <dbReference type="ChEBI" id="CHEBI:30616"/>
        <dbReference type="ChEBI" id="CHEBI:43474"/>
        <dbReference type="ChEBI" id="CHEBI:57822"/>
        <dbReference type="ChEBI" id="CHEBI:61386"/>
        <dbReference type="ChEBI" id="CHEBI:83905"/>
        <dbReference type="ChEBI" id="CHEBI:456216"/>
        <dbReference type="EC" id="6.3.2.10"/>
    </reaction>
</comment>
<protein>
    <recommendedName>
        <fullName evidence="10 11">UDP-N-acetylmuramoyl-tripeptide--D-alanyl-D-alanine ligase</fullName>
        <ecNumber evidence="10 11">6.3.2.10</ecNumber>
    </recommendedName>
    <alternativeName>
        <fullName evidence="10">D-alanyl-D-alanine-adding enzyme</fullName>
    </alternativeName>
</protein>
<dbReference type="InterPro" id="IPR036565">
    <property type="entry name" value="Mur-like_cat_sf"/>
</dbReference>
<keyword evidence="4 10" id="KW-0547">Nucleotide-binding</keyword>
<comment type="similarity">
    <text evidence="10">Belongs to the MurCDEF family. MurF subfamily.</text>
</comment>
<dbReference type="Pfam" id="PF08245">
    <property type="entry name" value="Mur_ligase_M"/>
    <property type="match status" value="1"/>
</dbReference>
<dbReference type="Gene3D" id="3.90.190.20">
    <property type="entry name" value="Mur ligase, C-terminal domain"/>
    <property type="match status" value="1"/>
</dbReference>
<evidence type="ECO:0000313" key="16">
    <source>
        <dbReference type="Proteomes" id="UP000779049"/>
    </source>
</evidence>
<dbReference type="NCBIfam" id="TIGR01143">
    <property type="entry name" value="murF"/>
    <property type="match status" value="1"/>
</dbReference>
<dbReference type="RefSeq" id="WP_221919455.1">
    <property type="nucleotide sequence ID" value="NZ_CP173660.1"/>
</dbReference>